<feature type="compositionally biased region" description="Gly residues" evidence="5">
    <location>
        <begin position="456"/>
        <end position="470"/>
    </location>
</feature>
<feature type="compositionally biased region" description="Polar residues" evidence="5">
    <location>
        <begin position="472"/>
        <end position="489"/>
    </location>
</feature>
<dbReference type="EMBL" id="JALLAZ020000513">
    <property type="protein sequence ID" value="KAL3793394.1"/>
    <property type="molecule type" value="Genomic_DNA"/>
</dbReference>
<feature type="compositionally biased region" description="Basic and acidic residues" evidence="5">
    <location>
        <begin position="583"/>
        <end position="595"/>
    </location>
</feature>
<dbReference type="InterPro" id="IPR000232">
    <property type="entry name" value="HSF_DNA-bd"/>
</dbReference>
<dbReference type="InterPro" id="IPR036390">
    <property type="entry name" value="WH_DNA-bd_sf"/>
</dbReference>
<feature type="compositionally biased region" description="Polar residues" evidence="5">
    <location>
        <begin position="7"/>
        <end position="22"/>
    </location>
</feature>
<keyword evidence="8" id="KW-1185">Reference proteome</keyword>
<feature type="compositionally biased region" description="Basic and acidic residues" evidence="5">
    <location>
        <begin position="39"/>
        <end position="57"/>
    </location>
</feature>
<accession>A0ABD3Q0Q1</accession>
<evidence type="ECO:0000256" key="2">
    <source>
        <dbReference type="ARBA" id="ARBA00023125"/>
    </source>
</evidence>
<dbReference type="PANTHER" id="PTHR10015">
    <property type="entry name" value="HEAT SHOCK TRANSCRIPTION FACTOR"/>
    <property type="match status" value="1"/>
</dbReference>
<dbReference type="GO" id="GO:0003677">
    <property type="term" value="F:DNA binding"/>
    <property type="evidence" value="ECO:0007669"/>
    <property type="project" value="UniProtKB-KW"/>
</dbReference>
<dbReference type="Proteomes" id="UP001530315">
    <property type="component" value="Unassembled WGS sequence"/>
</dbReference>
<feature type="compositionally biased region" description="Polar residues" evidence="5">
    <location>
        <begin position="521"/>
        <end position="530"/>
    </location>
</feature>
<feature type="region of interest" description="Disordered" evidence="5">
    <location>
        <begin position="394"/>
        <end position="413"/>
    </location>
</feature>
<feature type="compositionally biased region" description="Low complexity" evidence="5">
    <location>
        <begin position="430"/>
        <end position="451"/>
    </location>
</feature>
<proteinExistence type="inferred from homology"/>
<dbReference type="Pfam" id="PF00447">
    <property type="entry name" value="HSF_DNA-bind"/>
    <property type="match status" value="1"/>
</dbReference>
<organism evidence="7 8">
    <name type="scientific">Stephanodiscus triporus</name>
    <dbReference type="NCBI Taxonomy" id="2934178"/>
    <lineage>
        <taxon>Eukaryota</taxon>
        <taxon>Sar</taxon>
        <taxon>Stramenopiles</taxon>
        <taxon>Ochrophyta</taxon>
        <taxon>Bacillariophyta</taxon>
        <taxon>Coscinodiscophyceae</taxon>
        <taxon>Thalassiosirophycidae</taxon>
        <taxon>Stephanodiscales</taxon>
        <taxon>Stephanodiscaceae</taxon>
        <taxon>Stephanodiscus</taxon>
    </lineage>
</organism>
<evidence type="ECO:0000313" key="7">
    <source>
        <dbReference type="EMBL" id="KAL3793394.1"/>
    </source>
</evidence>
<evidence type="ECO:0000256" key="5">
    <source>
        <dbReference type="SAM" id="MobiDB-lite"/>
    </source>
</evidence>
<evidence type="ECO:0000256" key="3">
    <source>
        <dbReference type="ARBA" id="ARBA00023242"/>
    </source>
</evidence>
<feature type="region of interest" description="Disordered" evidence="5">
    <location>
        <begin position="428"/>
        <end position="595"/>
    </location>
</feature>
<dbReference type="AlphaFoldDB" id="A0ABD3Q0Q1"/>
<feature type="compositionally biased region" description="Acidic residues" evidence="5">
    <location>
        <begin position="82"/>
        <end position="93"/>
    </location>
</feature>
<comment type="similarity">
    <text evidence="4">Belongs to the HSF family.</text>
</comment>
<dbReference type="PANTHER" id="PTHR10015:SF206">
    <property type="entry name" value="HSF-TYPE DNA-BINDING DOMAIN-CONTAINING PROTEIN"/>
    <property type="match status" value="1"/>
</dbReference>
<sequence length="595" mass="61597">MKDAKKTSPSSGSDETSENVNRSPAEINAATDLVGIGTKSEETDDKPSVVDDCKDGSSDGAASASASASASADGGPTKKDADADEGEDIDEEAAPQGQGQCQDAVPSKPKGAGSGSTDNDPASADAIISMANDIEGTEGEKTAFPILLHEIVTDPSTDDCIHWLQCGTRFMISDKKKFADEVLTRFYGHAKFTSFTRRLKRWSFTRVPSGPFMGSYYNANFRRGEPELAARVRYDHPIPLSGSAIQLSKQQLKLQAQAAAGGVAMGLGGPGGMFGANPLMGGGQMQQMSNEDREMLLRQMNLVNGAGNMMGMGMGIGMGGPGGIDSLYRAMGQNNPLMVPSQANLAAMNNSVMLQMAMAQEAMQQRQQQHSQLGQMDQARLMAQQQLQQQWNNPNMSMLNPAQGKQGQGGQTPEDQRMLAAMFLEHLNKQQQQQQQQQLLPGQTNPNLQLQSSGFNFGGQGGGGGGGGPMGQVSSDTSGGSLSNNQQQGPPRASMNILQGGGGPSSSNNWGNTNSSFNSSPGQLGPTSAMGQAGGGGGVGGGPSGNPMAMSAFLADYLRRNGGPPPNGEGGGGGGGGGGGNVIKEEGGDRTEAFC</sequence>
<protein>
    <recommendedName>
        <fullName evidence="6">HSF-type DNA-binding domain-containing protein</fullName>
    </recommendedName>
</protein>
<gene>
    <name evidence="7" type="ORF">ACHAW5_000262</name>
</gene>
<dbReference type="InterPro" id="IPR036388">
    <property type="entry name" value="WH-like_DNA-bd_sf"/>
</dbReference>
<keyword evidence="3" id="KW-0539">Nucleus</keyword>
<feature type="region of interest" description="Disordered" evidence="5">
    <location>
        <begin position="1"/>
        <end position="123"/>
    </location>
</feature>
<evidence type="ECO:0000259" key="6">
    <source>
        <dbReference type="SMART" id="SM00415"/>
    </source>
</evidence>
<feature type="compositionally biased region" description="Gly residues" evidence="5">
    <location>
        <begin position="568"/>
        <end position="581"/>
    </location>
</feature>
<dbReference type="SUPFAM" id="SSF46785">
    <property type="entry name" value="Winged helix' DNA-binding domain"/>
    <property type="match status" value="1"/>
</dbReference>
<feature type="compositionally biased region" description="Low complexity" evidence="5">
    <location>
        <begin position="505"/>
        <end position="520"/>
    </location>
</feature>
<dbReference type="SMART" id="SM00415">
    <property type="entry name" value="HSF"/>
    <property type="match status" value="1"/>
</dbReference>
<name>A0ABD3Q0Q1_9STRA</name>
<keyword evidence="2" id="KW-0238">DNA-binding</keyword>
<evidence type="ECO:0000256" key="1">
    <source>
        <dbReference type="ARBA" id="ARBA00004123"/>
    </source>
</evidence>
<evidence type="ECO:0000313" key="8">
    <source>
        <dbReference type="Proteomes" id="UP001530315"/>
    </source>
</evidence>
<reference evidence="7 8" key="1">
    <citation type="submission" date="2024-10" db="EMBL/GenBank/DDBJ databases">
        <title>Updated reference genomes for cyclostephanoid diatoms.</title>
        <authorList>
            <person name="Roberts W.R."/>
            <person name="Alverson A.J."/>
        </authorList>
    </citation>
    <scope>NUCLEOTIDE SEQUENCE [LARGE SCALE GENOMIC DNA]</scope>
    <source>
        <strain evidence="7 8">AJA276-08</strain>
    </source>
</reference>
<feature type="compositionally biased region" description="Gly residues" evidence="5">
    <location>
        <begin position="532"/>
        <end position="544"/>
    </location>
</feature>
<comment type="subcellular location">
    <subcellularLocation>
        <location evidence="1">Nucleus</location>
    </subcellularLocation>
</comment>
<dbReference type="Gene3D" id="1.10.10.10">
    <property type="entry name" value="Winged helix-like DNA-binding domain superfamily/Winged helix DNA-binding domain"/>
    <property type="match status" value="1"/>
</dbReference>
<comment type="caution">
    <text evidence="7">The sequence shown here is derived from an EMBL/GenBank/DDBJ whole genome shotgun (WGS) entry which is preliminary data.</text>
</comment>
<evidence type="ECO:0000256" key="4">
    <source>
        <dbReference type="RuleBase" id="RU004020"/>
    </source>
</evidence>
<feature type="compositionally biased region" description="Polar residues" evidence="5">
    <location>
        <begin position="394"/>
        <end position="405"/>
    </location>
</feature>
<feature type="compositionally biased region" description="Low complexity" evidence="5">
    <location>
        <begin position="58"/>
        <end position="75"/>
    </location>
</feature>
<feature type="domain" description="HSF-type DNA-binding" evidence="6">
    <location>
        <begin position="140"/>
        <end position="235"/>
    </location>
</feature>
<dbReference type="GO" id="GO:0005634">
    <property type="term" value="C:nucleus"/>
    <property type="evidence" value="ECO:0007669"/>
    <property type="project" value="UniProtKB-SubCell"/>
</dbReference>